<dbReference type="STRING" id="349521.HCH_02764"/>
<dbReference type="HOGENOM" id="CLU_084603_1_0_6"/>
<dbReference type="OrthoDB" id="280692at2"/>
<accession>Q2SIH6</accession>
<dbReference type="GO" id="GO:0101006">
    <property type="term" value="F:protein histidine phosphatase activity"/>
    <property type="evidence" value="ECO:0007669"/>
    <property type="project" value="InterPro"/>
</dbReference>
<dbReference type="AlphaFoldDB" id="Q2SIH6"/>
<name>Q2SIH6_HAHCH</name>
<reference evidence="1 2" key="1">
    <citation type="journal article" date="2005" name="Nucleic Acids Res.">
        <title>Genomic blueprint of Hahella chejuensis, a marine microbe producing an algicidal agent.</title>
        <authorList>
            <person name="Jeong H."/>
            <person name="Yim J.H."/>
            <person name="Lee C."/>
            <person name="Choi S.-H."/>
            <person name="Park Y.K."/>
            <person name="Yoon S.H."/>
            <person name="Hur C.-G."/>
            <person name="Kang H.-Y."/>
            <person name="Kim D."/>
            <person name="Lee H.H."/>
            <person name="Park K.H."/>
            <person name="Park S.-H."/>
            <person name="Park H.-S."/>
            <person name="Lee H.K."/>
            <person name="Oh T.K."/>
            <person name="Kim J.F."/>
        </authorList>
    </citation>
    <scope>NUCLEOTIDE SEQUENCE [LARGE SCALE GENOMIC DNA]</scope>
    <source>
        <strain evidence="1 2">KCTC 2396</strain>
    </source>
</reference>
<dbReference type="GO" id="GO:0005737">
    <property type="term" value="C:cytoplasm"/>
    <property type="evidence" value="ECO:0007669"/>
    <property type="project" value="InterPro"/>
</dbReference>
<organism evidence="1 2">
    <name type="scientific">Hahella chejuensis (strain KCTC 2396)</name>
    <dbReference type="NCBI Taxonomy" id="349521"/>
    <lineage>
        <taxon>Bacteria</taxon>
        <taxon>Pseudomonadati</taxon>
        <taxon>Pseudomonadota</taxon>
        <taxon>Gammaproteobacteria</taxon>
        <taxon>Oceanospirillales</taxon>
        <taxon>Hahellaceae</taxon>
        <taxon>Hahella</taxon>
    </lineage>
</organism>
<dbReference type="Proteomes" id="UP000000238">
    <property type="component" value="Chromosome"/>
</dbReference>
<dbReference type="NCBIfam" id="TIGR00249">
    <property type="entry name" value="sixA"/>
    <property type="match status" value="1"/>
</dbReference>
<evidence type="ECO:0000313" key="2">
    <source>
        <dbReference type="Proteomes" id="UP000000238"/>
    </source>
</evidence>
<sequence>MRTCFFMRHGEAEMRAPSDSLRELTAYGRTRTREVAERLASHHEGELTLLHSPYVRATQTAEIVGEIFSRIKSVHVMELATPDDDPRACLNALEPFAGHNFILVTHMPLVAALAALLEHGGSFPSTGFQTSEIREYEMPVWGLGCGMEKSRIY</sequence>
<dbReference type="EC" id="3.1.3.-" evidence="1"/>
<dbReference type="Pfam" id="PF00300">
    <property type="entry name" value="His_Phos_1"/>
    <property type="match status" value="1"/>
</dbReference>
<dbReference type="InterPro" id="IPR013078">
    <property type="entry name" value="His_Pase_superF_clade-1"/>
</dbReference>
<gene>
    <name evidence="1" type="primary">sixA2</name>
    <name evidence="1" type="ordered locus">HCH_02764</name>
</gene>
<dbReference type="RefSeq" id="WP_011396617.1">
    <property type="nucleotide sequence ID" value="NC_007645.1"/>
</dbReference>
<dbReference type="KEGG" id="hch:HCH_02764"/>
<keyword evidence="2" id="KW-1185">Reference proteome</keyword>
<proteinExistence type="predicted"/>
<keyword evidence="1" id="KW-0378">Hydrolase</keyword>
<protein>
    <submittedName>
        <fullName evidence="1">Phosphohistidine phosphatase SixA</fullName>
        <ecNumber evidence="1">3.1.3.-</ecNumber>
    </submittedName>
</protein>
<dbReference type="CDD" id="cd07067">
    <property type="entry name" value="HP_PGM_like"/>
    <property type="match status" value="1"/>
</dbReference>
<dbReference type="InterPro" id="IPR029033">
    <property type="entry name" value="His_PPase_superfam"/>
</dbReference>
<dbReference type="EMBL" id="CP000155">
    <property type="protein sequence ID" value="ABC29548.1"/>
    <property type="molecule type" value="Genomic_DNA"/>
</dbReference>
<evidence type="ECO:0000313" key="1">
    <source>
        <dbReference type="EMBL" id="ABC29548.1"/>
    </source>
</evidence>
<dbReference type="Gene3D" id="3.40.50.1240">
    <property type="entry name" value="Phosphoglycerate mutase-like"/>
    <property type="match status" value="1"/>
</dbReference>
<dbReference type="SUPFAM" id="SSF53254">
    <property type="entry name" value="Phosphoglycerate mutase-like"/>
    <property type="match status" value="1"/>
</dbReference>
<dbReference type="InterPro" id="IPR004449">
    <property type="entry name" value="SixA"/>
</dbReference>
<dbReference type="eggNOG" id="COG2062">
    <property type="taxonomic scope" value="Bacteria"/>
</dbReference>